<feature type="compositionally biased region" description="Polar residues" evidence="9">
    <location>
        <begin position="1"/>
        <end position="10"/>
    </location>
</feature>
<reference evidence="10 11" key="1">
    <citation type="submission" date="2018-11" db="EMBL/GenBank/DDBJ databases">
        <title>Genome sequencing of Lautropia sp. KCOM 2505 (= ChDC F240).</title>
        <authorList>
            <person name="Kook J.-K."/>
            <person name="Park S.-N."/>
            <person name="Lim Y.K."/>
        </authorList>
    </citation>
    <scope>NUCLEOTIDE SEQUENCE [LARGE SCALE GENOMIC DNA]</scope>
    <source>
        <strain evidence="10 11">KCOM 2505</strain>
    </source>
</reference>
<dbReference type="CDD" id="cd05016">
    <property type="entry name" value="SIS_PGI_2"/>
    <property type="match status" value="1"/>
</dbReference>
<keyword evidence="3 7" id="KW-0312">Gluconeogenesis</keyword>
<comment type="caution">
    <text evidence="10">The sequence shown here is derived from an EMBL/GenBank/DDBJ whole genome shotgun (WGS) entry which is preliminary data.</text>
</comment>
<dbReference type="InterPro" id="IPR018189">
    <property type="entry name" value="Phosphoglucose_isomerase_CS"/>
</dbReference>
<evidence type="ECO:0000256" key="8">
    <source>
        <dbReference type="RuleBase" id="RU000612"/>
    </source>
</evidence>
<evidence type="ECO:0000256" key="3">
    <source>
        <dbReference type="ARBA" id="ARBA00022432"/>
    </source>
</evidence>
<dbReference type="Gene3D" id="1.10.1390.10">
    <property type="match status" value="1"/>
</dbReference>
<dbReference type="Gene3D" id="3.40.50.10490">
    <property type="entry name" value="Glucose-6-phosphate isomerase like protein, domain 1"/>
    <property type="match status" value="2"/>
</dbReference>
<dbReference type="CDD" id="cd05015">
    <property type="entry name" value="SIS_PGI_1"/>
    <property type="match status" value="1"/>
</dbReference>
<dbReference type="GO" id="GO:0006096">
    <property type="term" value="P:glycolytic process"/>
    <property type="evidence" value="ECO:0007669"/>
    <property type="project" value="UniProtKB-UniRule"/>
</dbReference>
<dbReference type="PROSITE" id="PS00765">
    <property type="entry name" value="P_GLUCOSE_ISOMERASE_1"/>
    <property type="match status" value="1"/>
</dbReference>
<dbReference type="EMBL" id="RRUE01000001">
    <property type="protein sequence ID" value="RRN45072.1"/>
    <property type="molecule type" value="Genomic_DNA"/>
</dbReference>
<dbReference type="PRINTS" id="PR00662">
    <property type="entry name" value="G6PISOMERASE"/>
</dbReference>
<keyword evidence="4 7" id="KW-0324">Glycolysis</keyword>
<gene>
    <name evidence="7" type="primary">pgi</name>
    <name evidence="10" type="ORF">EHV23_02105</name>
</gene>
<feature type="region of interest" description="Disordered" evidence="9">
    <location>
        <begin position="1"/>
        <end position="21"/>
    </location>
</feature>
<dbReference type="SUPFAM" id="SSF53697">
    <property type="entry name" value="SIS domain"/>
    <property type="match status" value="1"/>
</dbReference>
<evidence type="ECO:0000256" key="4">
    <source>
        <dbReference type="ARBA" id="ARBA00023152"/>
    </source>
</evidence>
<accession>A0A426FQU5</accession>
<dbReference type="Proteomes" id="UP000270261">
    <property type="component" value="Unassembled WGS sequence"/>
</dbReference>
<comment type="similarity">
    <text evidence="2 7 8">Belongs to the GPI family.</text>
</comment>
<dbReference type="PANTHER" id="PTHR11469:SF1">
    <property type="entry name" value="GLUCOSE-6-PHOSPHATE ISOMERASE"/>
    <property type="match status" value="1"/>
</dbReference>
<dbReference type="PANTHER" id="PTHR11469">
    <property type="entry name" value="GLUCOSE-6-PHOSPHATE ISOMERASE"/>
    <property type="match status" value="1"/>
</dbReference>
<evidence type="ECO:0000256" key="5">
    <source>
        <dbReference type="ARBA" id="ARBA00023235"/>
    </source>
</evidence>
<dbReference type="NCBIfam" id="NF001211">
    <property type="entry name" value="PRK00179.1"/>
    <property type="match status" value="1"/>
</dbReference>
<dbReference type="GO" id="GO:0097367">
    <property type="term" value="F:carbohydrate derivative binding"/>
    <property type="evidence" value="ECO:0007669"/>
    <property type="project" value="InterPro"/>
</dbReference>
<dbReference type="GO" id="GO:0005829">
    <property type="term" value="C:cytosol"/>
    <property type="evidence" value="ECO:0007669"/>
    <property type="project" value="TreeGrafter"/>
</dbReference>
<dbReference type="PROSITE" id="PS00174">
    <property type="entry name" value="P_GLUCOSE_ISOMERASE_2"/>
    <property type="match status" value="1"/>
</dbReference>
<feature type="active site" evidence="7">
    <location>
        <position position="510"/>
    </location>
</feature>
<sequence length="541" mass="57872">MDNTQKTPANPSHHAPTTGARRAAWRILQREGRRIEGTSLRSLLDNPDRPAQLRLEAAGLVADFSKQRIDGAVIDALIGVANSARLPEARQFMLGGGIANPTEGRQVLHTALRGNDADATAGQLARAERERIRALATRFRNDELRGHTGQPLETLVCIGIGGSDLGPRLVCDALATPDAPDVRFVANVDPADLARNVAGLDPATTAFLVVSKTFTTRETLANAEAALNWLTQGGVPREAALKQFIGVTANPEAAEQYGVPSSQILRFWDWVGGRYSLWSAAGVSIAIACGPDAFEQLLDGAHAMDEHFQSAPFKSNLPAWLGMISIWNRDILDCATQAIIPYSERLRLLPNYLQQLIMESNGKSARVNGSHLSLPSAPVIWGVSGTNAQHSFFQQLHQGPDTVPVDFILARKPDPATLSGADDPRHQILVANCLAQSAALALGKPLPNEAQGEDWHKAFPGNRPSTLILLPSIDARSLGALLAAYEHATFVASVILGINAFDQFGVEYGKVMAKSVETALAGGDASALDPATRALLGYFRG</sequence>
<dbReference type="InterPro" id="IPR046348">
    <property type="entry name" value="SIS_dom_sf"/>
</dbReference>
<comment type="pathway">
    <text evidence="1 7 8">Carbohydrate degradation; glycolysis; D-glyceraldehyde 3-phosphate and glycerone phosphate from D-glucose: step 2/4.</text>
</comment>
<dbReference type="AlphaFoldDB" id="A0A426FQU5"/>
<dbReference type="InterPro" id="IPR023096">
    <property type="entry name" value="G6P_Isomerase_C"/>
</dbReference>
<dbReference type="InterPro" id="IPR035476">
    <property type="entry name" value="SIS_PGI_1"/>
</dbReference>
<evidence type="ECO:0000256" key="2">
    <source>
        <dbReference type="ARBA" id="ARBA00006604"/>
    </source>
</evidence>
<proteinExistence type="inferred from homology"/>
<keyword evidence="11" id="KW-1185">Reference proteome</keyword>
<dbReference type="GO" id="GO:0004347">
    <property type="term" value="F:glucose-6-phosphate isomerase activity"/>
    <property type="evidence" value="ECO:0007669"/>
    <property type="project" value="UniProtKB-UniRule"/>
</dbReference>
<evidence type="ECO:0000256" key="1">
    <source>
        <dbReference type="ARBA" id="ARBA00004926"/>
    </source>
</evidence>
<dbReference type="UniPathway" id="UPA00138"/>
<keyword evidence="5 7" id="KW-0413">Isomerase</keyword>
<evidence type="ECO:0000313" key="11">
    <source>
        <dbReference type="Proteomes" id="UP000270261"/>
    </source>
</evidence>
<dbReference type="OrthoDB" id="140919at2"/>
<dbReference type="HAMAP" id="MF_00473">
    <property type="entry name" value="G6P_isomerase"/>
    <property type="match status" value="1"/>
</dbReference>
<dbReference type="EC" id="5.3.1.9" evidence="7"/>
<dbReference type="GO" id="GO:0006094">
    <property type="term" value="P:gluconeogenesis"/>
    <property type="evidence" value="ECO:0007669"/>
    <property type="project" value="UniProtKB-UniRule"/>
</dbReference>
<name>A0A426FQU5_9BURK</name>
<keyword evidence="7" id="KW-0963">Cytoplasm</keyword>
<organism evidence="10 11">
    <name type="scientific">Lautropia dentalis</name>
    <dbReference type="NCBI Taxonomy" id="2490857"/>
    <lineage>
        <taxon>Bacteria</taxon>
        <taxon>Pseudomonadati</taxon>
        <taxon>Pseudomonadota</taxon>
        <taxon>Betaproteobacteria</taxon>
        <taxon>Burkholderiales</taxon>
        <taxon>Burkholderiaceae</taxon>
        <taxon>Lautropia</taxon>
    </lineage>
</organism>
<evidence type="ECO:0000256" key="6">
    <source>
        <dbReference type="ARBA" id="ARBA00029321"/>
    </source>
</evidence>
<feature type="active site" description="Proton donor" evidence="7">
    <location>
        <position position="359"/>
    </location>
</feature>
<comment type="pathway">
    <text evidence="7">Carbohydrate biosynthesis; gluconeogenesis.</text>
</comment>
<comment type="subcellular location">
    <subcellularLocation>
        <location evidence="7">Cytoplasm</location>
    </subcellularLocation>
</comment>
<dbReference type="GO" id="GO:0048029">
    <property type="term" value="F:monosaccharide binding"/>
    <property type="evidence" value="ECO:0007669"/>
    <property type="project" value="TreeGrafter"/>
</dbReference>
<feature type="active site" evidence="7">
    <location>
        <position position="390"/>
    </location>
</feature>
<dbReference type="PROSITE" id="PS51463">
    <property type="entry name" value="P_GLUCOSE_ISOMERASE_3"/>
    <property type="match status" value="1"/>
</dbReference>
<evidence type="ECO:0000256" key="7">
    <source>
        <dbReference type="HAMAP-Rule" id="MF_00473"/>
    </source>
</evidence>
<comment type="catalytic activity">
    <reaction evidence="6 7 8">
        <text>alpha-D-glucose 6-phosphate = beta-D-fructose 6-phosphate</text>
        <dbReference type="Rhea" id="RHEA:11816"/>
        <dbReference type="ChEBI" id="CHEBI:57634"/>
        <dbReference type="ChEBI" id="CHEBI:58225"/>
        <dbReference type="EC" id="5.3.1.9"/>
    </reaction>
</comment>
<dbReference type="GO" id="GO:0051156">
    <property type="term" value="P:glucose 6-phosphate metabolic process"/>
    <property type="evidence" value="ECO:0007669"/>
    <property type="project" value="TreeGrafter"/>
</dbReference>
<dbReference type="InterPro" id="IPR035482">
    <property type="entry name" value="SIS_PGI_2"/>
</dbReference>
<protein>
    <recommendedName>
        <fullName evidence="7">Glucose-6-phosphate isomerase</fullName>
        <shortName evidence="7">GPI</shortName>
        <ecNumber evidence="7">5.3.1.9</ecNumber>
    </recommendedName>
    <alternativeName>
        <fullName evidence="7">Phosphoglucose isomerase</fullName>
        <shortName evidence="7">PGI</shortName>
    </alternativeName>
    <alternativeName>
        <fullName evidence="7">Phosphohexose isomerase</fullName>
        <shortName evidence="7">PHI</shortName>
    </alternativeName>
</protein>
<comment type="function">
    <text evidence="7">Catalyzes the reversible isomerization of glucose-6-phosphate to fructose-6-phosphate.</text>
</comment>
<evidence type="ECO:0000313" key="10">
    <source>
        <dbReference type="EMBL" id="RRN45072.1"/>
    </source>
</evidence>
<dbReference type="UniPathway" id="UPA00109">
    <property type="reaction ID" value="UER00181"/>
</dbReference>
<dbReference type="RefSeq" id="WP_125094503.1">
    <property type="nucleotide sequence ID" value="NZ_RRUE01000001.1"/>
</dbReference>
<dbReference type="InterPro" id="IPR001672">
    <property type="entry name" value="G6P_Isomerase"/>
</dbReference>
<evidence type="ECO:0000256" key="9">
    <source>
        <dbReference type="SAM" id="MobiDB-lite"/>
    </source>
</evidence>
<dbReference type="Pfam" id="PF00342">
    <property type="entry name" value="PGI"/>
    <property type="match status" value="1"/>
</dbReference>